<dbReference type="InterPro" id="IPR036390">
    <property type="entry name" value="WH_DNA-bd_sf"/>
</dbReference>
<evidence type="ECO:0000313" key="12">
    <source>
        <dbReference type="EMBL" id="MFD0976092.1"/>
    </source>
</evidence>
<evidence type="ECO:0000256" key="2">
    <source>
        <dbReference type="ARBA" id="ARBA00007957"/>
    </source>
</evidence>
<dbReference type="Gene3D" id="1.10.10.10">
    <property type="entry name" value="Winged helix-like DNA-binding domain superfamily/Winged helix DNA-binding domain"/>
    <property type="match status" value="1"/>
</dbReference>
<evidence type="ECO:0000313" key="13">
    <source>
        <dbReference type="Proteomes" id="UP001597100"/>
    </source>
</evidence>
<evidence type="ECO:0000256" key="8">
    <source>
        <dbReference type="ARBA" id="ARBA00022833"/>
    </source>
</evidence>
<keyword evidence="6" id="KW-0678">Repressor</keyword>
<sequence>MSKKVVNKNDQGVVKNVFTKYLEEKGHRKTPERFAILQEIYNSEEHFDIESLYIKMKNKKYRVSRATLYNTIELLLECGLVRKHQFGNNQAQYEKSYFDRNHDHIILTDSGEVIEFCDPRIQSIKQTIEEVFDIEITKHSLYFYGNKKTTTD</sequence>
<evidence type="ECO:0000256" key="6">
    <source>
        <dbReference type="ARBA" id="ARBA00022491"/>
    </source>
</evidence>
<dbReference type="CDD" id="cd07153">
    <property type="entry name" value="Fur_like"/>
    <property type="match status" value="1"/>
</dbReference>
<keyword evidence="13" id="KW-1185">Reference proteome</keyword>
<evidence type="ECO:0000256" key="10">
    <source>
        <dbReference type="ARBA" id="ARBA00023125"/>
    </source>
</evidence>
<evidence type="ECO:0000256" key="5">
    <source>
        <dbReference type="ARBA" id="ARBA00022490"/>
    </source>
</evidence>
<keyword evidence="10" id="KW-0238">DNA-binding</keyword>
<evidence type="ECO:0000256" key="1">
    <source>
        <dbReference type="ARBA" id="ARBA00004496"/>
    </source>
</evidence>
<keyword evidence="11" id="KW-0804">Transcription</keyword>
<comment type="subunit">
    <text evidence="3">Homodimer.</text>
</comment>
<comment type="subcellular location">
    <subcellularLocation>
        <location evidence="1">Cytoplasm</location>
    </subcellularLocation>
</comment>
<dbReference type="SUPFAM" id="SSF46785">
    <property type="entry name" value="Winged helix' DNA-binding domain"/>
    <property type="match status" value="1"/>
</dbReference>
<evidence type="ECO:0000256" key="11">
    <source>
        <dbReference type="ARBA" id="ARBA00023163"/>
    </source>
</evidence>
<dbReference type="InterPro" id="IPR036388">
    <property type="entry name" value="WH-like_DNA-bd_sf"/>
</dbReference>
<organism evidence="12 13">
    <name type="scientific">Salinimicrobium gaetbulicola</name>
    <dbReference type="NCBI Taxonomy" id="999702"/>
    <lineage>
        <taxon>Bacteria</taxon>
        <taxon>Pseudomonadati</taxon>
        <taxon>Bacteroidota</taxon>
        <taxon>Flavobacteriia</taxon>
        <taxon>Flavobacteriales</taxon>
        <taxon>Flavobacteriaceae</taxon>
        <taxon>Salinimicrobium</taxon>
    </lineage>
</organism>
<keyword evidence="8" id="KW-0862">Zinc</keyword>
<evidence type="ECO:0000256" key="4">
    <source>
        <dbReference type="ARBA" id="ARBA00020910"/>
    </source>
</evidence>
<gene>
    <name evidence="12" type="ORF">ACFQ1G_04740</name>
</gene>
<dbReference type="Gene3D" id="3.30.1490.190">
    <property type="match status" value="1"/>
</dbReference>
<evidence type="ECO:0000256" key="7">
    <source>
        <dbReference type="ARBA" id="ARBA00022723"/>
    </source>
</evidence>
<dbReference type="InterPro" id="IPR043135">
    <property type="entry name" value="Fur_C"/>
</dbReference>
<reference evidence="13" key="1">
    <citation type="journal article" date="2019" name="Int. J. Syst. Evol. Microbiol.">
        <title>The Global Catalogue of Microorganisms (GCM) 10K type strain sequencing project: providing services to taxonomists for standard genome sequencing and annotation.</title>
        <authorList>
            <consortium name="The Broad Institute Genomics Platform"/>
            <consortium name="The Broad Institute Genome Sequencing Center for Infectious Disease"/>
            <person name="Wu L."/>
            <person name="Ma J."/>
        </authorList>
    </citation>
    <scope>NUCLEOTIDE SEQUENCE [LARGE SCALE GENOMIC DNA]</scope>
    <source>
        <strain evidence="13">CCUG 60898</strain>
    </source>
</reference>
<keyword evidence="5" id="KW-0963">Cytoplasm</keyword>
<keyword evidence="7" id="KW-0479">Metal-binding</keyword>
<name>A0ABW3IDG5_9FLAO</name>
<accession>A0ABW3IDG5</accession>
<proteinExistence type="inferred from homology"/>
<protein>
    <recommendedName>
        <fullName evidence="4">Ferric uptake regulation protein</fullName>
    </recommendedName>
</protein>
<comment type="caution">
    <text evidence="12">The sequence shown here is derived from an EMBL/GenBank/DDBJ whole genome shotgun (WGS) entry which is preliminary data.</text>
</comment>
<comment type="similarity">
    <text evidence="2">Belongs to the Fur family.</text>
</comment>
<dbReference type="EMBL" id="JBHTJP010000032">
    <property type="protein sequence ID" value="MFD0976092.1"/>
    <property type="molecule type" value="Genomic_DNA"/>
</dbReference>
<evidence type="ECO:0000256" key="3">
    <source>
        <dbReference type="ARBA" id="ARBA00011738"/>
    </source>
</evidence>
<keyword evidence="9" id="KW-0805">Transcription regulation</keyword>
<dbReference type="RefSeq" id="WP_380737123.1">
    <property type="nucleotide sequence ID" value="NZ_JBHTJP010000032.1"/>
</dbReference>
<dbReference type="PANTHER" id="PTHR33202:SF2">
    <property type="entry name" value="FERRIC UPTAKE REGULATION PROTEIN"/>
    <property type="match status" value="1"/>
</dbReference>
<dbReference type="PANTHER" id="PTHR33202">
    <property type="entry name" value="ZINC UPTAKE REGULATION PROTEIN"/>
    <property type="match status" value="1"/>
</dbReference>
<dbReference type="InterPro" id="IPR002481">
    <property type="entry name" value="FUR"/>
</dbReference>
<dbReference type="Pfam" id="PF01475">
    <property type="entry name" value="FUR"/>
    <property type="match status" value="1"/>
</dbReference>
<evidence type="ECO:0000256" key="9">
    <source>
        <dbReference type="ARBA" id="ARBA00023015"/>
    </source>
</evidence>
<dbReference type="Proteomes" id="UP001597100">
    <property type="component" value="Unassembled WGS sequence"/>
</dbReference>